<accession>A6GIA0</accession>
<dbReference type="SUPFAM" id="SSF53474">
    <property type="entry name" value="alpha/beta-Hydrolases"/>
    <property type="match status" value="1"/>
</dbReference>
<dbReference type="STRING" id="391625.PPSIR1_17100"/>
<dbReference type="InterPro" id="IPR029058">
    <property type="entry name" value="AB_hydrolase_fold"/>
</dbReference>
<evidence type="ECO:0000313" key="2">
    <source>
        <dbReference type="Proteomes" id="UP000005801"/>
    </source>
</evidence>
<dbReference type="Pfam" id="PF02450">
    <property type="entry name" value="LCAT"/>
    <property type="match status" value="1"/>
</dbReference>
<organism evidence="1 2">
    <name type="scientific">Plesiocystis pacifica SIR-1</name>
    <dbReference type="NCBI Taxonomy" id="391625"/>
    <lineage>
        <taxon>Bacteria</taxon>
        <taxon>Pseudomonadati</taxon>
        <taxon>Myxococcota</taxon>
        <taxon>Polyangia</taxon>
        <taxon>Nannocystales</taxon>
        <taxon>Nannocystaceae</taxon>
        <taxon>Plesiocystis</taxon>
    </lineage>
</organism>
<evidence type="ECO:0008006" key="3">
    <source>
        <dbReference type="Google" id="ProtNLM"/>
    </source>
</evidence>
<dbReference type="GO" id="GO:0006629">
    <property type="term" value="P:lipid metabolic process"/>
    <property type="evidence" value="ECO:0007669"/>
    <property type="project" value="InterPro"/>
</dbReference>
<dbReference type="InterPro" id="IPR003386">
    <property type="entry name" value="LACT/PDAT_acylTrfase"/>
</dbReference>
<dbReference type="GO" id="GO:0008374">
    <property type="term" value="F:O-acyltransferase activity"/>
    <property type="evidence" value="ECO:0007669"/>
    <property type="project" value="InterPro"/>
</dbReference>
<dbReference type="EMBL" id="ABCS01000132">
    <property type="protein sequence ID" value="EDM74402.1"/>
    <property type="molecule type" value="Genomic_DNA"/>
</dbReference>
<gene>
    <name evidence="1" type="ORF">PPSIR1_17100</name>
</gene>
<dbReference type="PANTHER" id="PTHR11440">
    <property type="entry name" value="LECITHIN-CHOLESTEROL ACYLTRANSFERASE-RELATED"/>
    <property type="match status" value="1"/>
</dbReference>
<dbReference type="Gene3D" id="3.40.50.1820">
    <property type="entry name" value="alpha/beta hydrolase"/>
    <property type="match status" value="1"/>
</dbReference>
<dbReference type="AlphaFoldDB" id="A6GIA0"/>
<dbReference type="eggNOG" id="COG1075">
    <property type="taxonomic scope" value="Bacteria"/>
</dbReference>
<dbReference type="RefSeq" id="WP_006976436.1">
    <property type="nucleotide sequence ID" value="NZ_ABCS01000132.1"/>
</dbReference>
<evidence type="ECO:0000313" key="1">
    <source>
        <dbReference type="EMBL" id="EDM74402.1"/>
    </source>
</evidence>
<sequence>MTDPQGTPTDEMVCRVDDNTIDTGNIPIIFVPGVMGSRLHFTVQDQYWDPDSNWRMSHWLWVSAETTRREFALTNPVNVMTEGNDLDEDECRRGLAGVAWGFYGTFIRDLEGQSFGRYTTPVYVIGYDWRQSNRTSGNVVAGRIREILEEEGASEFVLISHSMGGLVTRATLKGHSDVADKCKGVIHVAQPVGGGLVLVRRMFTGARSNEDGGWGLSTILGNTRQKFQTIMSAVPGPMQLLPTPQYRDTGNTWWYTYETFEHPNTTRQWTGNSWALYRNTASPPGLVAPASESYAITGAVRREFGRRLNDAEAYHNWVGTWKHPRTWAIYSTGLTVDMAMHFHLPPNNTRMEVFHTHHMMPPQMIHYGQRGDGSWDVISDPNPEDRGVVMQRRAESDGTVPDPSAELLFPTQRHAVRVGSDYTTKKQFRISGAAHDAICHDPNCERALFDIIRHIIGS</sequence>
<proteinExistence type="predicted"/>
<comment type="caution">
    <text evidence="1">The sequence shown here is derived from an EMBL/GenBank/DDBJ whole genome shotgun (WGS) entry which is preliminary data.</text>
</comment>
<dbReference type="OrthoDB" id="9814331at2"/>
<reference evidence="1 2" key="1">
    <citation type="submission" date="2007-06" db="EMBL/GenBank/DDBJ databases">
        <authorList>
            <person name="Shimkets L."/>
            <person name="Ferriera S."/>
            <person name="Johnson J."/>
            <person name="Kravitz S."/>
            <person name="Beeson K."/>
            <person name="Sutton G."/>
            <person name="Rogers Y.-H."/>
            <person name="Friedman R."/>
            <person name="Frazier M."/>
            <person name="Venter J.C."/>
        </authorList>
    </citation>
    <scope>NUCLEOTIDE SEQUENCE [LARGE SCALE GENOMIC DNA]</scope>
    <source>
        <strain evidence="1 2">SIR-1</strain>
    </source>
</reference>
<keyword evidence="2" id="KW-1185">Reference proteome</keyword>
<protein>
    <recommendedName>
        <fullName evidence="3">Lecithin:cholesterol acyltransferase</fullName>
    </recommendedName>
</protein>
<dbReference type="Proteomes" id="UP000005801">
    <property type="component" value="Unassembled WGS sequence"/>
</dbReference>
<name>A6GIA0_9BACT</name>